<sequence>MLLLHAIMLRKRINTMFCFWRIRVSYLFDIILRSLILPQLS</sequence>
<accession>A0A2P2QNN2</accession>
<dbReference type="AlphaFoldDB" id="A0A2P2QNN2"/>
<proteinExistence type="predicted"/>
<reference evidence="1" key="1">
    <citation type="submission" date="2018-02" db="EMBL/GenBank/DDBJ databases">
        <title>Rhizophora mucronata_Transcriptome.</title>
        <authorList>
            <person name="Meera S.P."/>
            <person name="Sreeshan A."/>
            <person name="Augustine A."/>
        </authorList>
    </citation>
    <scope>NUCLEOTIDE SEQUENCE</scope>
    <source>
        <tissue evidence="1">Leaf</tissue>
    </source>
</reference>
<dbReference type="EMBL" id="GGEC01088135">
    <property type="protein sequence ID" value="MBX68619.1"/>
    <property type="molecule type" value="Transcribed_RNA"/>
</dbReference>
<protein>
    <submittedName>
        <fullName evidence="1">Uncharacterized protein</fullName>
    </submittedName>
</protein>
<evidence type="ECO:0000313" key="1">
    <source>
        <dbReference type="EMBL" id="MBX68619.1"/>
    </source>
</evidence>
<organism evidence="1">
    <name type="scientific">Rhizophora mucronata</name>
    <name type="common">Asiatic mangrove</name>
    <dbReference type="NCBI Taxonomy" id="61149"/>
    <lineage>
        <taxon>Eukaryota</taxon>
        <taxon>Viridiplantae</taxon>
        <taxon>Streptophyta</taxon>
        <taxon>Embryophyta</taxon>
        <taxon>Tracheophyta</taxon>
        <taxon>Spermatophyta</taxon>
        <taxon>Magnoliopsida</taxon>
        <taxon>eudicotyledons</taxon>
        <taxon>Gunneridae</taxon>
        <taxon>Pentapetalae</taxon>
        <taxon>rosids</taxon>
        <taxon>fabids</taxon>
        <taxon>Malpighiales</taxon>
        <taxon>Rhizophoraceae</taxon>
        <taxon>Rhizophora</taxon>
    </lineage>
</organism>
<name>A0A2P2QNN2_RHIMU</name>